<dbReference type="AlphaFoldDB" id="A0A511QWZ4"/>
<evidence type="ECO:0000313" key="1">
    <source>
        <dbReference type="EMBL" id="GEM81904.1"/>
    </source>
</evidence>
<dbReference type="RefSeq" id="WP_119340534.1">
    <property type="nucleotide sequence ID" value="NZ_BJXL01000001.1"/>
</dbReference>
<name>A0A511QWZ4_9DEIN</name>
<reference evidence="1 2" key="1">
    <citation type="submission" date="2019-07" db="EMBL/GenBank/DDBJ databases">
        <title>Whole genome shotgun sequence of Meiothermus hypogaeus NBRC 106114.</title>
        <authorList>
            <person name="Hosoyama A."/>
            <person name="Uohara A."/>
            <person name="Ohji S."/>
            <person name="Ichikawa N."/>
        </authorList>
    </citation>
    <scope>NUCLEOTIDE SEQUENCE [LARGE SCALE GENOMIC DNA]</scope>
    <source>
        <strain evidence="1 2">NBRC 106114</strain>
    </source>
</reference>
<accession>A0A511QWZ4</accession>
<dbReference type="Proteomes" id="UP000321197">
    <property type="component" value="Unassembled WGS sequence"/>
</dbReference>
<organism evidence="1 2">
    <name type="scientific">Meiothermus hypogaeus NBRC 106114</name>
    <dbReference type="NCBI Taxonomy" id="1227553"/>
    <lineage>
        <taxon>Bacteria</taxon>
        <taxon>Thermotogati</taxon>
        <taxon>Deinococcota</taxon>
        <taxon>Deinococci</taxon>
        <taxon>Thermales</taxon>
        <taxon>Thermaceae</taxon>
        <taxon>Meiothermus</taxon>
    </lineage>
</organism>
<gene>
    <name evidence="1" type="ORF">MHY01S_00700</name>
</gene>
<dbReference type="EMBL" id="BJXL01000001">
    <property type="protein sequence ID" value="GEM81904.1"/>
    <property type="molecule type" value="Genomic_DNA"/>
</dbReference>
<dbReference type="OrthoDB" id="26389at2"/>
<evidence type="ECO:0000313" key="2">
    <source>
        <dbReference type="Proteomes" id="UP000321197"/>
    </source>
</evidence>
<proteinExistence type="predicted"/>
<sequence length="141" mass="16537">MIHVPGTTDGEVPLAERSRYLWQAEHAFRAIWMVGRGRMSWQKVLGGHNPHRASYLPIYVPELPEAGIEAHELRLWKRDFDSFVDELSPAERELLIYQIAGSRWATIFRWRKSRGRFERGNVDERIAELAIRLRQICKGVR</sequence>
<protein>
    <submittedName>
        <fullName evidence="1">Uncharacterized protein</fullName>
    </submittedName>
</protein>
<comment type="caution">
    <text evidence="1">The sequence shown here is derived from an EMBL/GenBank/DDBJ whole genome shotgun (WGS) entry which is preliminary data.</text>
</comment>